<name>A0ABV1W6K1_9ACTN</name>
<dbReference type="InterPro" id="IPR029058">
    <property type="entry name" value="AB_hydrolase_fold"/>
</dbReference>
<feature type="domain" description="AB hydrolase-1" evidence="2">
    <location>
        <begin position="26"/>
        <end position="275"/>
    </location>
</feature>
<dbReference type="EMBL" id="JBEPCU010000427">
    <property type="protein sequence ID" value="MER6979760.1"/>
    <property type="molecule type" value="Genomic_DNA"/>
</dbReference>
<evidence type="ECO:0000256" key="1">
    <source>
        <dbReference type="ARBA" id="ARBA00022801"/>
    </source>
</evidence>
<dbReference type="Gene3D" id="3.40.50.1820">
    <property type="entry name" value="alpha/beta hydrolase"/>
    <property type="match status" value="1"/>
</dbReference>
<dbReference type="RefSeq" id="WP_086728134.1">
    <property type="nucleotide sequence ID" value="NZ_MUBM01000218.1"/>
</dbReference>
<comment type="caution">
    <text evidence="3">The sequence shown here is derived from an EMBL/GenBank/DDBJ whole genome shotgun (WGS) entry which is preliminary data.</text>
</comment>
<dbReference type="Proteomes" id="UP001458415">
    <property type="component" value="Unassembled WGS sequence"/>
</dbReference>
<proteinExistence type="predicted"/>
<keyword evidence="4" id="KW-1185">Reference proteome</keyword>
<organism evidence="3 4">
    <name type="scientific">Streptomyces carpinensis</name>
    <dbReference type="NCBI Taxonomy" id="66369"/>
    <lineage>
        <taxon>Bacteria</taxon>
        <taxon>Bacillati</taxon>
        <taxon>Actinomycetota</taxon>
        <taxon>Actinomycetes</taxon>
        <taxon>Kitasatosporales</taxon>
        <taxon>Streptomycetaceae</taxon>
        <taxon>Streptomyces</taxon>
    </lineage>
</organism>
<evidence type="ECO:0000313" key="3">
    <source>
        <dbReference type="EMBL" id="MER6979760.1"/>
    </source>
</evidence>
<dbReference type="SUPFAM" id="SSF53474">
    <property type="entry name" value="alpha/beta-Hydrolases"/>
    <property type="match status" value="1"/>
</dbReference>
<sequence>MFEHEGVRIHYVTAGTSPVQGGGDRTIVLIHGWPQTWWEWRHIIEPLRSDGWFVVAPDVRGAGGSSKPAGGYDKQTMAGDIRALLRHLGVQKPITIVSHDLGMLVGYGYACLWPDEVARLMVSEAPIPGTAGYESAVATSKYSENRIWHFHMHGAADNAAEMLIEGHEFPYLRSFYLRLSANPDAISIADAERYVADYTQPGAMRAGIELFRAFEKDAEDNRRILAEKGKLTMPVLGLGGTASFFLPIAEKMLSEVAENVTVRAVEDSGHWMAEEQPEKLLERLRDWFQETGG</sequence>
<dbReference type="PRINTS" id="PR00412">
    <property type="entry name" value="EPOXHYDRLASE"/>
</dbReference>
<dbReference type="PANTHER" id="PTHR43329">
    <property type="entry name" value="EPOXIDE HYDROLASE"/>
    <property type="match status" value="1"/>
</dbReference>
<dbReference type="InterPro" id="IPR000073">
    <property type="entry name" value="AB_hydrolase_1"/>
</dbReference>
<reference evidence="3 4" key="1">
    <citation type="submission" date="2024-06" db="EMBL/GenBank/DDBJ databases">
        <title>The Natural Products Discovery Center: Release of the First 8490 Sequenced Strains for Exploring Actinobacteria Biosynthetic Diversity.</title>
        <authorList>
            <person name="Kalkreuter E."/>
            <person name="Kautsar S.A."/>
            <person name="Yang D."/>
            <person name="Bader C.D."/>
            <person name="Teijaro C.N."/>
            <person name="Fluegel L."/>
            <person name="Davis C.M."/>
            <person name="Simpson J.R."/>
            <person name="Lauterbach L."/>
            <person name="Steele A.D."/>
            <person name="Gui C."/>
            <person name="Meng S."/>
            <person name="Li G."/>
            <person name="Viehrig K."/>
            <person name="Ye F."/>
            <person name="Su P."/>
            <person name="Kiefer A.F."/>
            <person name="Nichols A."/>
            <person name="Cepeda A.J."/>
            <person name="Yan W."/>
            <person name="Fan B."/>
            <person name="Jiang Y."/>
            <person name="Adhikari A."/>
            <person name="Zheng C.-J."/>
            <person name="Schuster L."/>
            <person name="Cowan T.M."/>
            <person name="Smanski M.J."/>
            <person name="Chevrette M.G."/>
            <person name="De Carvalho L.P.S."/>
            <person name="Shen B."/>
        </authorList>
    </citation>
    <scope>NUCLEOTIDE SEQUENCE [LARGE SCALE GENOMIC DNA]</scope>
    <source>
        <strain evidence="3 4">NPDC000634</strain>
    </source>
</reference>
<evidence type="ECO:0000313" key="4">
    <source>
        <dbReference type="Proteomes" id="UP001458415"/>
    </source>
</evidence>
<protein>
    <submittedName>
        <fullName evidence="3">Alpha/beta hydrolase</fullName>
    </submittedName>
</protein>
<accession>A0ABV1W6K1</accession>
<dbReference type="Pfam" id="PF00561">
    <property type="entry name" value="Abhydrolase_1"/>
    <property type="match status" value="1"/>
</dbReference>
<gene>
    <name evidence="3" type="ORF">ABT317_22980</name>
</gene>
<keyword evidence="1 3" id="KW-0378">Hydrolase</keyword>
<dbReference type="InterPro" id="IPR000639">
    <property type="entry name" value="Epox_hydrolase-like"/>
</dbReference>
<dbReference type="GO" id="GO:0016787">
    <property type="term" value="F:hydrolase activity"/>
    <property type="evidence" value="ECO:0007669"/>
    <property type="project" value="UniProtKB-KW"/>
</dbReference>
<evidence type="ECO:0000259" key="2">
    <source>
        <dbReference type="Pfam" id="PF00561"/>
    </source>
</evidence>